<name>A0AAF0TNL9_SOLVR</name>
<sequence length="124" mass="13575">MLTFPKCNMHQRLSTLKKVSALWLVVLLSSASWMLSSAYDFPLPGHILIHGPSVSSFFLVPFDVSVHAATARFLSSDLAVGSQGKPVLFKDDFLRAMHEFIPVAMRDITKPAADGGRSGWEDVG</sequence>
<feature type="non-terminal residue" evidence="1">
    <location>
        <position position="124"/>
    </location>
</feature>
<reference evidence="1" key="1">
    <citation type="submission" date="2023-08" db="EMBL/GenBank/DDBJ databases">
        <title>A de novo genome assembly of Solanum verrucosum Schlechtendal, a Mexican diploid species geographically isolated from the other diploid A-genome species in potato relatives.</title>
        <authorList>
            <person name="Hosaka K."/>
        </authorList>
    </citation>
    <scope>NUCLEOTIDE SEQUENCE</scope>
    <source>
        <tissue evidence="1">Young leaves</tissue>
    </source>
</reference>
<accession>A0AAF0TNL9</accession>
<dbReference type="Proteomes" id="UP001234989">
    <property type="component" value="Chromosome 4"/>
</dbReference>
<evidence type="ECO:0000313" key="2">
    <source>
        <dbReference type="Proteomes" id="UP001234989"/>
    </source>
</evidence>
<dbReference type="EMBL" id="CP133615">
    <property type="protein sequence ID" value="WMV26451.1"/>
    <property type="molecule type" value="Genomic_DNA"/>
</dbReference>
<proteinExistence type="predicted"/>
<evidence type="ECO:0000313" key="1">
    <source>
        <dbReference type="EMBL" id="WMV26451.1"/>
    </source>
</evidence>
<gene>
    <name evidence="1" type="ORF">MTR67_019836</name>
</gene>
<dbReference type="AlphaFoldDB" id="A0AAF0TNL9"/>
<protein>
    <submittedName>
        <fullName evidence="1">Uncharacterized protein</fullName>
    </submittedName>
</protein>
<keyword evidence="2" id="KW-1185">Reference proteome</keyword>
<organism evidence="1 2">
    <name type="scientific">Solanum verrucosum</name>
    <dbReference type="NCBI Taxonomy" id="315347"/>
    <lineage>
        <taxon>Eukaryota</taxon>
        <taxon>Viridiplantae</taxon>
        <taxon>Streptophyta</taxon>
        <taxon>Embryophyta</taxon>
        <taxon>Tracheophyta</taxon>
        <taxon>Spermatophyta</taxon>
        <taxon>Magnoliopsida</taxon>
        <taxon>eudicotyledons</taxon>
        <taxon>Gunneridae</taxon>
        <taxon>Pentapetalae</taxon>
        <taxon>asterids</taxon>
        <taxon>lamiids</taxon>
        <taxon>Solanales</taxon>
        <taxon>Solanaceae</taxon>
        <taxon>Solanoideae</taxon>
        <taxon>Solaneae</taxon>
        <taxon>Solanum</taxon>
    </lineage>
</organism>